<dbReference type="OrthoDB" id="9815002at2"/>
<keyword evidence="5" id="KW-1185">Reference proteome</keyword>
<reference evidence="6" key="3">
    <citation type="journal article" date="1996" name="Proc. Natl. Acad. Sci. U.S.A.">
        <title>A family of lysozyme-like virulence factors in bacterial pathogens of plants and animals.</title>
        <authorList>
            <person name="Mushegian A.R."/>
            <person name="Fullner K.J."/>
            <person name="Koonin E.V."/>
            <person name="Nester E.W."/>
        </authorList>
    </citation>
    <scope>NUCLEOTIDE SEQUENCE</scope>
</reference>
<reference evidence="6" key="2">
    <citation type="journal article" date="1994" name="Trends Biochem. Sci.">
        <title>A conserved domain in putative bacterial and bacteriophage transglycosylases.</title>
        <authorList>
            <person name="Koonin E.V."/>
            <person name="Rudd K.E."/>
        </authorList>
    </citation>
    <scope>NUCLEOTIDE SEQUENCE</scope>
</reference>
<reference evidence="6" key="4">
    <citation type="submission" date="2025-08" db="UniProtKB">
        <authorList>
            <consortium name="RefSeq"/>
        </authorList>
    </citation>
    <scope>IDENTIFICATION</scope>
</reference>
<dbReference type="AlphaFoldDB" id="A0A8B6XC01"/>
<evidence type="ECO:0000313" key="5">
    <source>
        <dbReference type="Proteomes" id="UP000675920"/>
    </source>
</evidence>
<reference evidence="6" key="1">
    <citation type="journal article" date="1994" name="Curr. Opin. Struct. Biol.">
        <title>'Holy' proteins. II: The soluble lytic transglycosylase.</title>
        <authorList>
            <person name="Dijkstra B.W."/>
            <person name="Thunnissen A.M."/>
        </authorList>
    </citation>
    <scope>NUCLEOTIDE SEQUENCE</scope>
</reference>
<evidence type="ECO:0000256" key="2">
    <source>
        <dbReference type="SAM" id="MobiDB-lite"/>
    </source>
</evidence>
<dbReference type="Proteomes" id="UP000675920">
    <property type="component" value="Unplaced"/>
</dbReference>
<organism evidence="5 6">
    <name type="scientific">Derxia gummosa DSM 723</name>
    <dbReference type="NCBI Taxonomy" id="1121388"/>
    <lineage>
        <taxon>Bacteria</taxon>
        <taxon>Pseudomonadati</taxon>
        <taxon>Pseudomonadota</taxon>
        <taxon>Betaproteobacteria</taxon>
        <taxon>Burkholderiales</taxon>
        <taxon>Alcaligenaceae</taxon>
        <taxon>Derxia</taxon>
    </lineage>
</organism>
<keyword evidence="3" id="KW-0472">Membrane</keyword>
<sequence>MQMTAANVVNQTATAGGNFRVVIADVVSGMVICAKKGFALLGIVTLCAAVFGFINPEARTVMKQAATDMSSRVLGVPKTVVVVQREAPDADAIQTATREALEREQAALTRPVSLTREQRAAANFLASKYKLAPEAIGQVVAEAFRTGQQLKVDPLLLLAVMSIESSMNPFAQSPMGARGLMQVMPVVHADKLSAFGGATAAFHPLVNIRVGAQVLRETIERTGSVEAGLRAYLGAQPGVDDNGYGERVMSERARIEAAMRGVRQPVQTAANTVAKAPERQTEAPGS</sequence>
<evidence type="ECO:0000256" key="3">
    <source>
        <dbReference type="SAM" id="Phobius"/>
    </source>
</evidence>
<dbReference type="CDD" id="cd00254">
    <property type="entry name" value="LT-like"/>
    <property type="match status" value="1"/>
</dbReference>
<feature type="region of interest" description="Disordered" evidence="2">
    <location>
        <begin position="266"/>
        <end position="286"/>
    </location>
</feature>
<dbReference type="InterPro" id="IPR023346">
    <property type="entry name" value="Lysozyme-like_dom_sf"/>
</dbReference>
<dbReference type="Pfam" id="PF01464">
    <property type="entry name" value="SLT"/>
    <property type="match status" value="1"/>
</dbReference>
<feature type="transmembrane region" description="Helical" evidence="3">
    <location>
        <begin position="37"/>
        <end position="54"/>
    </location>
</feature>
<keyword evidence="3" id="KW-0812">Transmembrane</keyword>
<dbReference type="SUPFAM" id="SSF53955">
    <property type="entry name" value="Lysozyme-like"/>
    <property type="match status" value="1"/>
</dbReference>
<evidence type="ECO:0000256" key="1">
    <source>
        <dbReference type="ARBA" id="ARBA00007734"/>
    </source>
</evidence>
<dbReference type="InterPro" id="IPR008258">
    <property type="entry name" value="Transglycosylase_SLT_dom_1"/>
</dbReference>
<dbReference type="RefSeq" id="WP_156924320.1">
    <property type="nucleotide sequence ID" value="NZ_AXWS01000008.1"/>
</dbReference>
<proteinExistence type="inferred from homology"/>
<feature type="domain" description="Transglycosylase SLT" evidence="4">
    <location>
        <begin position="146"/>
        <end position="232"/>
    </location>
</feature>
<dbReference type="EC" id="4.2.2.n1" evidence="6"/>
<dbReference type="PANTHER" id="PTHR37423">
    <property type="entry name" value="SOLUBLE LYTIC MUREIN TRANSGLYCOSYLASE-RELATED"/>
    <property type="match status" value="1"/>
</dbReference>
<evidence type="ECO:0000313" key="6">
    <source>
        <dbReference type="RefSeq" id="WP_156924320.1"/>
    </source>
</evidence>
<keyword evidence="3" id="KW-1133">Transmembrane helix</keyword>
<comment type="similarity">
    <text evidence="1">Belongs to the transglycosylase Slt family.</text>
</comment>
<name>A0A8B6XC01_9BURK</name>
<protein>
    <submittedName>
        <fullName evidence="6">Lytic transglycosylase domain-containing protein</fullName>
        <ecNumber evidence="6">4.2.2.n1</ecNumber>
    </submittedName>
</protein>
<feature type="compositionally biased region" description="Basic and acidic residues" evidence="2">
    <location>
        <begin position="276"/>
        <end position="286"/>
    </location>
</feature>
<accession>A0A8B6XC01</accession>
<evidence type="ECO:0000259" key="4">
    <source>
        <dbReference type="Pfam" id="PF01464"/>
    </source>
</evidence>
<dbReference type="Gene3D" id="1.10.530.10">
    <property type="match status" value="1"/>
</dbReference>
<dbReference type="PANTHER" id="PTHR37423:SF2">
    <property type="entry name" value="MEMBRANE-BOUND LYTIC MUREIN TRANSGLYCOSYLASE C"/>
    <property type="match status" value="1"/>
</dbReference>